<evidence type="ECO:0000313" key="3">
    <source>
        <dbReference type="Proteomes" id="UP000189701"/>
    </source>
</evidence>
<evidence type="ECO:0000259" key="2">
    <source>
        <dbReference type="Pfam" id="PF14244"/>
    </source>
</evidence>
<reference evidence="4" key="2">
    <citation type="submission" date="2025-08" db="UniProtKB">
        <authorList>
            <consortium name="RefSeq"/>
        </authorList>
    </citation>
    <scope>IDENTIFICATION</scope>
    <source>
        <tissue evidence="4">Leaf</tissue>
    </source>
</reference>
<feature type="domain" description="Retrotransposon Copia-like N-terminal" evidence="2">
    <location>
        <begin position="41"/>
        <end position="64"/>
    </location>
</feature>
<evidence type="ECO:0000313" key="4">
    <source>
        <dbReference type="RefSeq" id="XP_009763929.1"/>
    </source>
</evidence>
<dbReference type="KEGG" id="nsy:104215745"/>
<dbReference type="PANTHER" id="PTHR37610">
    <property type="entry name" value="CCHC-TYPE DOMAIN-CONTAINING PROTEIN"/>
    <property type="match status" value="1"/>
</dbReference>
<name>A0A1U7VNJ7_NICSY</name>
<dbReference type="InterPro" id="IPR029472">
    <property type="entry name" value="Copia-like_N"/>
</dbReference>
<organism evidence="3 4">
    <name type="scientific">Nicotiana sylvestris</name>
    <name type="common">Wood tobacco</name>
    <name type="synonym">South American tobacco</name>
    <dbReference type="NCBI Taxonomy" id="4096"/>
    <lineage>
        <taxon>Eukaryota</taxon>
        <taxon>Viridiplantae</taxon>
        <taxon>Streptophyta</taxon>
        <taxon>Embryophyta</taxon>
        <taxon>Tracheophyta</taxon>
        <taxon>Spermatophyta</taxon>
        <taxon>Magnoliopsida</taxon>
        <taxon>eudicotyledons</taxon>
        <taxon>Gunneridae</taxon>
        <taxon>Pentapetalae</taxon>
        <taxon>asterids</taxon>
        <taxon>lamiids</taxon>
        <taxon>Solanales</taxon>
        <taxon>Solanaceae</taxon>
        <taxon>Nicotianoideae</taxon>
        <taxon>Nicotianeae</taxon>
        <taxon>Nicotiana</taxon>
    </lineage>
</organism>
<gene>
    <name evidence="4" type="primary">LOC104215745</name>
</gene>
<dbReference type="RefSeq" id="XP_009763929.1">
    <property type="nucleotide sequence ID" value="XM_009765627.1"/>
</dbReference>
<dbReference type="Proteomes" id="UP000189701">
    <property type="component" value="Unplaced"/>
</dbReference>
<dbReference type="AlphaFoldDB" id="A0A1U7VNJ7"/>
<keyword evidence="3" id="KW-1185">Reference proteome</keyword>
<reference evidence="3" key="1">
    <citation type="journal article" date="2013" name="Genome Biol.">
        <title>Reference genomes and transcriptomes of Nicotiana sylvestris and Nicotiana tomentosiformis.</title>
        <authorList>
            <person name="Sierro N."/>
            <person name="Battey J.N."/>
            <person name="Ouadi S."/>
            <person name="Bovet L."/>
            <person name="Goepfert S."/>
            <person name="Bakaher N."/>
            <person name="Peitsch M.C."/>
            <person name="Ivanov N.V."/>
        </authorList>
    </citation>
    <scope>NUCLEOTIDE SEQUENCE [LARGE SCALE GENOMIC DNA]</scope>
</reference>
<sequence length="179" mass="19758">MTSTKATTDISVSGSKSSGVTNDSNHPYHLHSSDTPGMGLRSVLIAISAKNKLGFINGSCAEPPVDDKNYPLWSRSNDMVTSWLHNSLTKEIGDSVIFSRTAKELWSSLEHRFGQSSGAKLYHLQKEILKIIQGNNSISGYFTTLKRLWDELDSLNSHLGRSCACNCDGKKKMAKFMED</sequence>
<feature type="compositionally biased region" description="Polar residues" evidence="1">
    <location>
        <begin position="1"/>
        <end position="25"/>
    </location>
</feature>
<dbReference type="Pfam" id="PF14244">
    <property type="entry name" value="Retrotran_gag_3"/>
    <property type="match status" value="1"/>
</dbReference>
<dbReference type="GeneID" id="104215745"/>
<evidence type="ECO:0000256" key="1">
    <source>
        <dbReference type="SAM" id="MobiDB-lite"/>
    </source>
</evidence>
<protein>
    <submittedName>
        <fullName evidence="4">Uncharacterized protein LOC104215745</fullName>
    </submittedName>
</protein>
<dbReference type="PANTHER" id="PTHR37610:SF6">
    <property type="entry name" value="GAG-POLYPEPTIDE OF LTR COPIA-TYPE-RELATED"/>
    <property type="match status" value="1"/>
</dbReference>
<accession>A0A1U7VNJ7</accession>
<proteinExistence type="predicted"/>
<dbReference type="OrthoDB" id="1302231at2759"/>
<feature type="region of interest" description="Disordered" evidence="1">
    <location>
        <begin position="1"/>
        <end position="34"/>
    </location>
</feature>